<evidence type="ECO:0000313" key="2">
    <source>
        <dbReference type="Proteomes" id="UP001235723"/>
    </source>
</evidence>
<reference evidence="1 2" key="1">
    <citation type="submission" date="2021-05" db="EMBL/GenBank/DDBJ databases">
        <title>Genome sequence of E. marmotae isolates.</title>
        <authorList>
            <person name="Binsker U."/>
            <person name="Hammerl J.A."/>
        </authorList>
    </citation>
    <scope>NUCLEOTIDE SEQUENCE [LARGE SCALE GENOMIC DNA]</scope>
    <source>
        <strain evidence="1 2">21-MO00586</strain>
    </source>
</reference>
<keyword evidence="2" id="KW-1185">Reference proteome</keyword>
<dbReference type="EMBL" id="JAHCRT010000002">
    <property type="protein sequence ID" value="MDQ9292770.1"/>
    <property type="molecule type" value="Genomic_DNA"/>
</dbReference>
<evidence type="ECO:0000313" key="1">
    <source>
        <dbReference type="EMBL" id="MDQ9292770.1"/>
    </source>
</evidence>
<dbReference type="Gene3D" id="1.10.1070.20">
    <property type="match status" value="1"/>
</dbReference>
<sequence length="313" mass="35843">MEYPIIELNVVPKDLESLGTKEKFWFKYSPDPQAGSWMFKYSKGSTGEHWSEKCTSELCDLLQIPHASYDLAKVNGRYGVLTKNIIPHGYRMVMGNEVLHTRTADYPVPEPSHVAERVVRVREHTVSRVLGCLDRERIQPPMTSFDINGLNAGDVFCGYLMLDALVSNQDRHHENWAIMLNNETQECFLCPTYDHAASLGRELPEEQYIERLHTRDRNRAIPAFVAKARSELFKLKTDTKRLLTLDAFLLACDKRLNAKDHWLSRLEGVSDDDIANIFNRLPLECATLNARAFATAVVIENKKRLLKHVTSKK</sequence>
<gene>
    <name evidence="1" type="ORF">KJE03_04605</name>
</gene>
<organism evidence="1 2">
    <name type="scientific">Escherichia marmotae</name>
    <dbReference type="NCBI Taxonomy" id="1499973"/>
    <lineage>
        <taxon>Bacteria</taxon>
        <taxon>Pseudomonadati</taxon>
        <taxon>Pseudomonadota</taxon>
        <taxon>Gammaproteobacteria</taxon>
        <taxon>Enterobacterales</taxon>
        <taxon>Enterobacteriaceae</taxon>
        <taxon>Escherichia</taxon>
    </lineage>
</organism>
<name>A0ABU1BWV4_9ESCH</name>
<dbReference type="Proteomes" id="UP001235723">
    <property type="component" value="Unassembled WGS sequence"/>
</dbReference>
<proteinExistence type="predicted"/>
<evidence type="ECO:0008006" key="3">
    <source>
        <dbReference type="Google" id="ProtNLM"/>
    </source>
</evidence>
<protein>
    <recommendedName>
        <fullName evidence="3">HipA domain-containing protein</fullName>
    </recommendedName>
</protein>
<dbReference type="RefSeq" id="WP_275219060.1">
    <property type="nucleotide sequence ID" value="NZ_JAHCRQ010000002.1"/>
</dbReference>
<comment type="caution">
    <text evidence="1">The sequence shown here is derived from an EMBL/GenBank/DDBJ whole genome shotgun (WGS) entry which is preliminary data.</text>
</comment>
<accession>A0ABU1BWV4</accession>